<sequence>MVLSKVVTIFVAVLSISLLLINNGVEAFHKVYPHLQSVSAISVSEVHRTGYHFQPPRNWINDPNGPMYYNGYYHLFYQYNPKGSVWGNIVWAHSVSKDLINWKALEPAIYPSKPFDKYGCWSGSATIVPGKGPVILYTGIIDEKNTQVQVYAIPEDPTDPLLRKWIKPDAINPIVIAGQGVNGSAFRDPTTAWMGKDGRWRMLVGSRRKHRGMAYLYRSRDFVKWVRAKHPIHSKTTTGMWECPDFYPVSLKGKVGLDTSIEGNHVKHVLKNSLDMTRFEYYTLGTYLTDKDKYIPSNTSEDGWGGLRYDYGNFYASKSFFDQSKNRRILWGWANESDSQDDDVKKGWAGIQAIPRTVWLDPTERQLVQWPVEELNVLREKEVSMNNQKLEKGNHVEVAGITAAQADVEVTFSFSSLDKAEAYDPSWVNAQDLCSQKGSKVQGGVGPFGLLTLASENLAEFTPVFFRVFKAPSKHVVLLCSDATSSSLTSNLYKPSFAGFVDVDFATKKLSLRSLIDHSVVESFGEGGKTNILSRVYPVLAVANQANLFVFNNGTEPIIVENLKAWSMKSAELI</sequence>
<evidence type="ECO:0000256" key="9">
    <source>
        <dbReference type="ARBA" id="ARBA00022968"/>
    </source>
</evidence>
<comment type="pathway">
    <text evidence="4">Glycan biosynthesis; sucrose metabolism.</text>
</comment>
<dbReference type="OrthoDB" id="202537at2759"/>
<dbReference type="SMART" id="SM00640">
    <property type="entry name" value="Glyco_32"/>
    <property type="match status" value="1"/>
</dbReference>
<dbReference type="FunFam" id="2.115.10.20:FF:000001">
    <property type="entry name" value="Beta-fructofuranosidase, insoluble isoenzyme CWINV1"/>
    <property type="match status" value="1"/>
</dbReference>
<dbReference type="InterPro" id="IPR023296">
    <property type="entry name" value="Glyco_hydro_beta-prop_sf"/>
</dbReference>
<dbReference type="Gramene" id="rna43452">
    <property type="protein sequence ID" value="RHN48709.1"/>
    <property type="gene ID" value="gene43452"/>
</dbReference>
<evidence type="ECO:0000256" key="12">
    <source>
        <dbReference type="ARBA" id="ARBA00023295"/>
    </source>
</evidence>
<keyword evidence="7" id="KW-0812">Transmembrane</keyword>
<dbReference type="Proteomes" id="UP000265566">
    <property type="component" value="Chromosome 7"/>
</dbReference>
<dbReference type="InterPro" id="IPR013320">
    <property type="entry name" value="ConA-like_dom_sf"/>
</dbReference>
<evidence type="ECO:0000256" key="1">
    <source>
        <dbReference type="ARBA" id="ARBA00000094"/>
    </source>
</evidence>
<feature type="domain" description="Glycosyl hydrolase family 32 N-terminal" evidence="19">
    <location>
        <begin position="52"/>
        <end position="371"/>
    </location>
</feature>
<comment type="catalytic activity">
    <reaction evidence="1">
        <text>Hydrolysis of terminal non-reducing beta-D-fructofuranoside residues in beta-D-fructofuranosides.</text>
        <dbReference type="EC" id="3.2.1.26"/>
    </reaction>
</comment>
<organism evidence="21 24">
    <name type="scientific">Medicago truncatula</name>
    <name type="common">Barrel medic</name>
    <name type="synonym">Medicago tribuloides</name>
    <dbReference type="NCBI Taxonomy" id="3880"/>
    <lineage>
        <taxon>Eukaryota</taxon>
        <taxon>Viridiplantae</taxon>
        <taxon>Streptophyta</taxon>
        <taxon>Embryophyta</taxon>
        <taxon>Tracheophyta</taxon>
        <taxon>Spermatophyta</taxon>
        <taxon>Magnoliopsida</taxon>
        <taxon>eudicotyledons</taxon>
        <taxon>Gunneridae</taxon>
        <taxon>Pentapetalae</taxon>
        <taxon>rosids</taxon>
        <taxon>fabids</taxon>
        <taxon>Fabales</taxon>
        <taxon>Fabaceae</taxon>
        <taxon>Papilionoideae</taxon>
        <taxon>50 kb inversion clade</taxon>
        <taxon>NPAAA clade</taxon>
        <taxon>Hologalegina</taxon>
        <taxon>IRL clade</taxon>
        <taxon>Trifolieae</taxon>
        <taxon>Medicago</taxon>
    </lineage>
</organism>
<evidence type="ECO:0000313" key="24">
    <source>
        <dbReference type="Proteomes" id="UP000002051"/>
    </source>
</evidence>
<dbReference type="PROSITE" id="PS00609">
    <property type="entry name" value="GLYCOSYL_HYDROL_F32"/>
    <property type="match status" value="1"/>
</dbReference>
<dbReference type="GO" id="GO:0004564">
    <property type="term" value="F:beta-fructofuranosidase activity"/>
    <property type="evidence" value="ECO:0007669"/>
    <property type="project" value="UniProtKB-EC"/>
</dbReference>
<dbReference type="Gene3D" id="2.60.120.560">
    <property type="entry name" value="Exo-inulinase, domain 1"/>
    <property type="match status" value="1"/>
</dbReference>
<evidence type="ECO:0000313" key="25">
    <source>
        <dbReference type="Proteomes" id="UP000265566"/>
    </source>
</evidence>
<evidence type="ECO:0000256" key="2">
    <source>
        <dbReference type="ARBA" id="ARBA00004410"/>
    </source>
</evidence>
<proteinExistence type="inferred from homology"/>
<dbReference type="GO" id="GO:0005775">
    <property type="term" value="C:vacuolar lumen"/>
    <property type="evidence" value="ECO:0007669"/>
    <property type="project" value="UniProtKB-SubCell"/>
</dbReference>
<gene>
    <name evidence="23" type="primary">11425889</name>
    <name evidence="21" type="ordered locus">MTR_7g105050</name>
    <name evidence="22" type="ORF">MtrunA17_Chr7g0266641</name>
</gene>
<evidence type="ECO:0000256" key="7">
    <source>
        <dbReference type="ARBA" id="ARBA00022692"/>
    </source>
</evidence>
<dbReference type="AlphaFoldDB" id="G7KQY4"/>
<keyword evidence="18" id="KW-0732">Signal</keyword>
<evidence type="ECO:0000256" key="4">
    <source>
        <dbReference type="ARBA" id="ARBA00004914"/>
    </source>
</evidence>
<dbReference type="EMBL" id="CM001223">
    <property type="protein sequence ID" value="AES82076.2"/>
    <property type="molecule type" value="Genomic_DNA"/>
</dbReference>
<reference evidence="23" key="3">
    <citation type="submission" date="2015-04" db="UniProtKB">
        <authorList>
            <consortium name="EnsemblPlants"/>
        </authorList>
    </citation>
    <scope>IDENTIFICATION</scope>
    <source>
        <strain evidence="23">cv. Jemalong A17</strain>
    </source>
</reference>
<evidence type="ECO:0000259" key="20">
    <source>
        <dbReference type="Pfam" id="PF08244"/>
    </source>
</evidence>
<keyword evidence="12 17" id="KW-0326">Glycosidase</keyword>
<dbReference type="InterPro" id="IPR013189">
    <property type="entry name" value="Glyco_hydro_32_C"/>
</dbReference>
<evidence type="ECO:0000256" key="6">
    <source>
        <dbReference type="ARBA" id="ARBA00022554"/>
    </source>
</evidence>
<evidence type="ECO:0000259" key="19">
    <source>
        <dbReference type="Pfam" id="PF00251"/>
    </source>
</evidence>
<evidence type="ECO:0000256" key="18">
    <source>
        <dbReference type="SAM" id="SignalP"/>
    </source>
</evidence>
<keyword evidence="10" id="KW-1133">Transmembrane helix</keyword>
<keyword evidence="6" id="KW-0926">Vacuole</keyword>
<dbReference type="InterPro" id="IPR050551">
    <property type="entry name" value="Fructan_Metab_Enzymes"/>
</dbReference>
<keyword evidence="9" id="KW-0735">Signal-anchor</keyword>
<evidence type="ECO:0000256" key="10">
    <source>
        <dbReference type="ARBA" id="ARBA00022989"/>
    </source>
</evidence>
<reference evidence="21 24" key="1">
    <citation type="journal article" date="2011" name="Nature">
        <title>The Medicago genome provides insight into the evolution of rhizobial symbioses.</title>
        <authorList>
            <person name="Young N.D."/>
            <person name="Debelle F."/>
            <person name="Oldroyd G.E."/>
            <person name="Geurts R."/>
            <person name="Cannon S.B."/>
            <person name="Udvardi M.K."/>
            <person name="Benedito V.A."/>
            <person name="Mayer K.F."/>
            <person name="Gouzy J."/>
            <person name="Schoof H."/>
            <person name="Van de Peer Y."/>
            <person name="Proost S."/>
            <person name="Cook D.R."/>
            <person name="Meyers B.C."/>
            <person name="Spannagl M."/>
            <person name="Cheung F."/>
            <person name="De Mita S."/>
            <person name="Krishnakumar V."/>
            <person name="Gundlach H."/>
            <person name="Zhou S."/>
            <person name="Mudge J."/>
            <person name="Bharti A.K."/>
            <person name="Murray J.D."/>
            <person name="Naoumkina M.A."/>
            <person name="Rosen B."/>
            <person name="Silverstein K.A."/>
            <person name="Tang H."/>
            <person name="Rombauts S."/>
            <person name="Zhao P.X."/>
            <person name="Zhou P."/>
            <person name="Barbe V."/>
            <person name="Bardou P."/>
            <person name="Bechner M."/>
            <person name="Bellec A."/>
            <person name="Berger A."/>
            <person name="Berges H."/>
            <person name="Bidwell S."/>
            <person name="Bisseling T."/>
            <person name="Choisne N."/>
            <person name="Couloux A."/>
            <person name="Denny R."/>
            <person name="Deshpande S."/>
            <person name="Dai X."/>
            <person name="Doyle J.J."/>
            <person name="Dudez A.M."/>
            <person name="Farmer A.D."/>
            <person name="Fouteau S."/>
            <person name="Franken C."/>
            <person name="Gibelin C."/>
            <person name="Gish J."/>
            <person name="Goldstein S."/>
            <person name="Gonzalez A.J."/>
            <person name="Green P.J."/>
            <person name="Hallab A."/>
            <person name="Hartog M."/>
            <person name="Hua A."/>
            <person name="Humphray S.J."/>
            <person name="Jeong D.H."/>
            <person name="Jing Y."/>
            <person name="Jocker A."/>
            <person name="Kenton S.M."/>
            <person name="Kim D.J."/>
            <person name="Klee K."/>
            <person name="Lai H."/>
            <person name="Lang C."/>
            <person name="Lin S."/>
            <person name="Macmil S.L."/>
            <person name="Magdelenat G."/>
            <person name="Matthews L."/>
            <person name="McCorrison J."/>
            <person name="Monaghan E.L."/>
            <person name="Mun J.H."/>
            <person name="Najar F.Z."/>
            <person name="Nicholson C."/>
            <person name="Noirot C."/>
            <person name="O'Bleness M."/>
            <person name="Paule C.R."/>
            <person name="Poulain J."/>
            <person name="Prion F."/>
            <person name="Qin B."/>
            <person name="Qu C."/>
            <person name="Retzel E.F."/>
            <person name="Riddle C."/>
            <person name="Sallet E."/>
            <person name="Samain S."/>
            <person name="Samson N."/>
            <person name="Sanders I."/>
            <person name="Saurat O."/>
            <person name="Scarpelli C."/>
            <person name="Schiex T."/>
            <person name="Segurens B."/>
            <person name="Severin A.J."/>
            <person name="Sherrier D.J."/>
            <person name="Shi R."/>
            <person name="Sims S."/>
            <person name="Singer S.R."/>
            <person name="Sinharoy S."/>
            <person name="Sterck L."/>
            <person name="Viollet A."/>
            <person name="Wang B.B."/>
            <person name="Wang K."/>
            <person name="Wang M."/>
            <person name="Wang X."/>
            <person name="Warfsmann J."/>
            <person name="Weissenbach J."/>
            <person name="White D.D."/>
            <person name="White J.D."/>
            <person name="Wiley G.B."/>
            <person name="Wincker P."/>
            <person name="Xing Y."/>
            <person name="Yang L."/>
            <person name="Yao Z."/>
            <person name="Ying F."/>
            <person name="Zhai J."/>
            <person name="Zhou L."/>
            <person name="Zuber A."/>
            <person name="Denarie J."/>
            <person name="Dixon R.A."/>
            <person name="May G.D."/>
            <person name="Schwartz D.C."/>
            <person name="Rogers J."/>
            <person name="Quetier F."/>
            <person name="Town C.D."/>
            <person name="Roe B.A."/>
        </authorList>
    </citation>
    <scope>NUCLEOTIDE SEQUENCE [LARGE SCALE GENOMIC DNA]</scope>
    <source>
        <strain evidence="21">A17</strain>
        <strain evidence="23 24">cv. Jemalong A17</strain>
    </source>
</reference>
<dbReference type="GO" id="GO:0005975">
    <property type="term" value="P:carbohydrate metabolic process"/>
    <property type="evidence" value="ECO:0007669"/>
    <property type="project" value="InterPro"/>
</dbReference>
<dbReference type="Gene3D" id="2.115.10.20">
    <property type="entry name" value="Glycosyl hydrolase domain, family 43"/>
    <property type="match status" value="1"/>
</dbReference>
<reference evidence="22" key="5">
    <citation type="journal article" date="2018" name="Nat. Plants">
        <title>Whole-genome landscape of Medicago truncatula symbiotic genes.</title>
        <authorList>
            <person name="Pecrix Y."/>
            <person name="Gamas P."/>
            <person name="Carrere S."/>
        </authorList>
    </citation>
    <scope>NUCLEOTIDE SEQUENCE</scope>
    <source>
        <tissue evidence="22">Leaves</tissue>
    </source>
</reference>
<evidence type="ECO:0000256" key="17">
    <source>
        <dbReference type="RuleBase" id="RU362110"/>
    </source>
</evidence>
<dbReference type="InterPro" id="IPR013148">
    <property type="entry name" value="Glyco_hydro_32_N"/>
</dbReference>
<feature type="chain" id="PRO_5014573791" description="Acid beta-fructofuranosidase" evidence="18">
    <location>
        <begin position="28"/>
        <end position="574"/>
    </location>
</feature>
<dbReference type="CDD" id="cd18624">
    <property type="entry name" value="GH32_Fruct1-like"/>
    <property type="match status" value="1"/>
</dbReference>
<name>G7KQY4_MEDTR</name>
<evidence type="ECO:0000256" key="13">
    <source>
        <dbReference type="ARBA" id="ARBA00069269"/>
    </source>
</evidence>
<evidence type="ECO:0000256" key="15">
    <source>
        <dbReference type="ARBA" id="ARBA00080776"/>
    </source>
</evidence>
<feature type="signal peptide" evidence="18">
    <location>
        <begin position="1"/>
        <end position="27"/>
    </location>
</feature>
<dbReference type="Proteomes" id="UP000002051">
    <property type="component" value="Unassembled WGS sequence"/>
</dbReference>
<protein>
    <recommendedName>
        <fullName evidence="13">Acid beta-fructofuranosidase</fullName>
    </recommendedName>
    <alternativeName>
        <fullName evidence="16">Acid invertase</fullName>
    </alternativeName>
    <alternativeName>
        <fullName evidence="14">Acid sucrose hydrolase</fullName>
    </alternativeName>
    <alternativeName>
        <fullName evidence="15">Vacuolar invertase</fullName>
    </alternativeName>
</protein>
<dbReference type="HOGENOM" id="CLU_001528_6_0_1"/>
<dbReference type="SUPFAM" id="SSF75005">
    <property type="entry name" value="Arabinanase/levansucrase/invertase"/>
    <property type="match status" value="1"/>
</dbReference>
<dbReference type="InterPro" id="IPR018053">
    <property type="entry name" value="Glyco_hydro_32_AS"/>
</dbReference>
<dbReference type="PANTHER" id="PTHR31953">
    <property type="entry name" value="BETA-FRUCTOFURANOSIDASE, INSOLUBLE ISOENZYME CWINV1-RELATED"/>
    <property type="match status" value="1"/>
</dbReference>
<dbReference type="EMBL" id="PSQE01000007">
    <property type="protein sequence ID" value="RHN48709.1"/>
    <property type="molecule type" value="Genomic_DNA"/>
</dbReference>
<accession>G7KQY4</accession>
<feature type="domain" description="Glycosyl hydrolase family 32 C-terminal" evidence="20">
    <location>
        <begin position="375"/>
        <end position="567"/>
    </location>
</feature>
<evidence type="ECO:0000313" key="22">
    <source>
        <dbReference type="EMBL" id="RHN48709.1"/>
    </source>
</evidence>
<dbReference type="FunFam" id="2.60.120.560:FF:000002">
    <property type="entry name" value="Beta-fructofuranosidase, insoluble isoenzyme CWINV1"/>
    <property type="match status" value="1"/>
</dbReference>
<comment type="similarity">
    <text evidence="5 17">Belongs to the glycosyl hydrolase 32 family.</text>
</comment>
<keyword evidence="11" id="KW-0472">Membrane</keyword>
<evidence type="ECO:0000256" key="11">
    <source>
        <dbReference type="ARBA" id="ARBA00023136"/>
    </source>
</evidence>
<dbReference type="Pfam" id="PF08244">
    <property type="entry name" value="Glyco_hydro_32C"/>
    <property type="match status" value="1"/>
</dbReference>
<evidence type="ECO:0000313" key="23">
    <source>
        <dbReference type="EnsemblPlants" id="AES82076"/>
    </source>
</evidence>
<dbReference type="Pfam" id="PF00251">
    <property type="entry name" value="Glyco_hydro_32N"/>
    <property type="match status" value="1"/>
</dbReference>
<keyword evidence="24" id="KW-1185">Reference proteome</keyword>
<reference evidence="25" key="4">
    <citation type="journal article" date="2018" name="Nat. Plants">
        <title>Whole-genome landscape of Medicago truncatula symbiotic genes.</title>
        <authorList>
            <person name="Pecrix Y."/>
            <person name="Staton S.E."/>
            <person name="Sallet E."/>
            <person name="Lelandais-Briere C."/>
            <person name="Moreau S."/>
            <person name="Carrere S."/>
            <person name="Blein T."/>
            <person name="Jardinaud M.F."/>
            <person name="Latrasse D."/>
            <person name="Zouine M."/>
            <person name="Zahm M."/>
            <person name="Kreplak J."/>
            <person name="Mayjonade B."/>
            <person name="Satge C."/>
            <person name="Perez M."/>
            <person name="Cauet S."/>
            <person name="Marande W."/>
            <person name="Chantry-Darmon C."/>
            <person name="Lopez-Roques C."/>
            <person name="Bouchez O."/>
            <person name="Berard A."/>
            <person name="Debelle F."/>
            <person name="Munos S."/>
            <person name="Bendahmane A."/>
            <person name="Berges H."/>
            <person name="Niebel A."/>
            <person name="Buitink J."/>
            <person name="Frugier F."/>
            <person name="Benhamed M."/>
            <person name="Crespi M."/>
            <person name="Gouzy J."/>
            <person name="Gamas P."/>
        </authorList>
    </citation>
    <scope>NUCLEOTIDE SEQUENCE [LARGE SCALE GENOMIC DNA]</scope>
    <source>
        <strain evidence="25">cv. Jemalong A17</strain>
    </source>
</reference>
<dbReference type="SUPFAM" id="SSF49899">
    <property type="entry name" value="Concanavalin A-like lectins/glucanases"/>
    <property type="match status" value="1"/>
</dbReference>
<evidence type="ECO:0000256" key="3">
    <source>
        <dbReference type="ARBA" id="ARBA00004606"/>
    </source>
</evidence>
<dbReference type="eggNOG" id="KOG0228">
    <property type="taxonomic scope" value="Eukaryota"/>
</dbReference>
<evidence type="ECO:0000256" key="16">
    <source>
        <dbReference type="ARBA" id="ARBA00082853"/>
    </source>
</evidence>
<evidence type="ECO:0000313" key="21">
    <source>
        <dbReference type="EMBL" id="AES82076.2"/>
    </source>
</evidence>
<dbReference type="GO" id="GO:0016020">
    <property type="term" value="C:membrane"/>
    <property type="evidence" value="ECO:0007669"/>
    <property type="project" value="UniProtKB-SubCell"/>
</dbReference>
<reference evidence="21 24" key="2">
    <citation type="journal article" date="2014" name="BMC Genomics">
        <title>An improved genome release (version Mt4.0) for the model legume Medicago truncatula.</title>
        <authorList>
            <person name="Tang H."/>
            <person name="Krishnakumar V."/>
            <person name="Bidwell S."/>
            <person name="Rosen B."/>
            <person name="Chan A."/>
            <person name="Zhou S."/>
            <person name="Gentzbittel L."/>
            <person name="Childs K.L."/>
            <person name="Yandell M."/>
            <person name="Gundlach H."/>
            <person name="Mayer K.F."/>
            <person name="Schwartz D.C."/>
            <person name="Town C.D."/>
        </authorList>
    </citation>
    <scope>GENOME REANNOTATION</scope>
    <source>
        <strain evidence="23 24">cv. Jemalong A17</strain>
    </source>
</reference>
<comment type="subcellular location">
    <subcellularLocation>
        <location evidence="3">Membrane</location>
        <topology evidence="3">Single-pass type II membrane protein</topology>
    </subcellularLocation>
    <subcellularLocation>
        <location evidence="2">Vacuole lumen</location>
    </subcellularLocation>
</comment>
<dbReference type="KEGG" id="mtr:11425889"/>
<dbReference type="PaxDb" id="3880-AES82076"/>
<evidence type="ECO:0000256" key="5">
    <source>
        <dbReference type="ARBA" id="ARBA00009902"/>
    </source>
</evidence>
<dbReference type="STRING" id="3880.G7KQY4"/>
<evidence type="ECO:0000256" key="14">
    <source>
        <dbReference type="ARBA" id="ARBA00080765"/>
    </source>
</evidence>
<evidence type="ECO:0000256" key="8">
    <source>
        <dbReference type="ARBA" id="ARBA00022801"/>
    </source>
</evidence>
<dbReference type="EnsemblPlants" id="AES82076">
    <property type="protein sequence ID" value="AES82076"/>
    <property type="gene ID" value="MTR_7g105050"/>
</dbReference>
<dbReference type="InterPro" id="IPR001362">
    <property type="entry name" value="Glyco_hydro_32"/>
</dbReference>
<keyword evidence="8 17" id="KW-0378">Hydrolase</keyword>